<dbReference type="Proteomes" id="UP000800094">
    <property type="component" value="Unassembled WGS sequence"/>
</dbReference>
<protein>
    <submittedName>
        <fullName evidence="2">Uncharacterized protein</fullName>
    </submittedName>
</protein>
<name>A0A6A6IPE5_9PLEO</name>
<proteinExistence type="predicted"/>
<feature type="region of interest" description="Disordered" evidence="1">
    <location>
        <begin position="409"/>
        <end position="451"/>
    </location>
</feature>
<reference evidence="2" key="1">
    <citation type="journal article" date="2020" name="Stud. Mycol.">
        <title>101 Dothideomycetes genomes: a test case for predicting lifestyles and emergence of pathogens.</title>
        <authorList>
            <person name="Haridas S."/>
            <person name="Albert R."/>
            <person name="Binder M."/>
            <person name="Bloem J."/>
            <person name="Labutti K."/>
            <person name="Salamov A."/>
            <person name="Andreopoulos B."/>
            <person name="Baker S."/>
            <person name="Barry K."/>
            <person name="Bills G."/>
            <person name="Bluhm B."/>
            <person name="Cannon C."/>
            <person name="Castanera R."/>
            <person name="Culley D."/>
            <person name="Daum C."/>
            <person name="Ezra D."/>
            <person name="Gonzalez J."/>
            <person name="Henrissat B."/>
            <person name="Kuo A."/>
            <person name="Liang C."/>
            <person name="Lipzen A."/>
            <person name="Lutzoni F."/>
            <person name="Magnuson J."/>
            <person name="Mondo S."/>
            <person name="Nolan M."/>
            <person name="Ohm R."/>
            <person name="Pangilinan J."/>
            <person name="Park H.-J."/>
            <person name="Ramirez L."/>
            <person name="Alfaro M."/>
            <person name="Sun H."/>
            <person name="Tritt A."/>
            <person name="Yoshinaga Y."/>
            <person name="Zwiers L.-H."/>
            <person name="Turgeon B."/>
            <person name="Goodwin S."/>
            <person name="Spatafora J."/>
            <person name="Crous P."/>
            <person name="Grigoriev I."/>
        </authorList>
    </citation>
    <scope>NUCLEOTIDE SEQUENCE</scope>
    <source>
        <strain evidence="2">CBS 122368</strain>
    </source>
</reference>
<organism evidence="2 3">
    <name type="scientific">Trematosphaeria pertusa</name>
    <dbReference type="NCBI Taxonomy" id="390896"/>
    <lineage>
        <taxon>Eukaryota</taxon>
        <taxon>Fungi</taxon>
        <taxon>Dikarya</taxon>
        <taxon>Ascomycota</taxon>
        <taxon>Pezizomycotina</taxon>
        <taxon>Dothideomycetes</taxon>
        <taxon>Pleosporomycetidae</taxon>
        <taxon>Pleosporales</taxon>
        <taxon>Massarineae</taxon>
        <taxon>Trematosphaeriaceae</taxon>
        <taxon>Trematosphaeria</taxon>
    </lineage>
</organism>
<gene>
    <name evidence="2" type="ORF">BU26DRAFT_502896</name>
</gene>
<dbReference type="AlphaFoldDB" id="A0A6A6IPE5"/>
<keyword evidence="3" id="KW-1185">Reference proteome</keyword>
<feature type="compositionally biased region" description="Basic and acidic residues" evidence="1">
    <location>
        <begin position="71"/>
        <end position="101"/>
    </location>
</feature>
<dbReference type="RefSeq" id="XP_033687428.1">
    <property type="nucleotide sequence ID" value="XM_033826668.1"/>
</dbReference>
<evidence type="ECO:0000313" key="2">
    <source>
        <dbReference type="EMBL" id="KAF2252424.1"/>
    </source>
</evidence>
<feature type="region of interest" description="Disordered" evidence="1">
    <location>
        <begin position="43"/>
        <end position="104"/>
    </location>
</feature>
<evidence type="ECO:0000256" key="1">
    <source>
        <dbReference type="SAM" id="MobiDB-lite"/>
    </source>
</evidence>
<dbReference type="GeneID" id="54579998"/>
<accession>A0A6A6IPE5</accession>
<dbReference type="EMBL" id="ML987192">
    <property type="protein sequence ID" value="KAF2252424.1"/>
    <property type="molecule type" value="Genomic_DNA"/>
</dbReference>
<sequence>MGPSKGEPDSGRRDYWGVVLTQDESEAVFDHSIHSVYRRTAVAGTAQDDKSDLKFKGGHMPDLTSRSRFRHSVDDSFRHTKRPGKEKGNVKNGLDDKDPYKTEGIPANVTEQRHVKDTISGRTIEAARILPGAAVGRPCEGYMPYSPSEDLISNLIIFWRDPALCDYTDKEIQKLLVQEQKHGILTSSIAKAFKKSMDVLKEEHGLRPNVQLPIDGIKRVIKVDCSGGVVVSKKETAEIHKMAVANSEVKTQKLSPDIQSALDRLGTDLREEFHRLYLLRDREDPVPDSAMPLKRPASLPPQGMKYWRETRGPKRLKADTAPSATPSYNSSTTIICEKPNVARLTGKVGGEGTTLMKKSRTEGKSWEDTAKLLATKLDESISANTVQQLYPPSHQAVEPVPQATITRLSSNAAQPVQADGARQGDVFPVAGSADMEEPHRPSGKLTPARRP</sequence>
<evidence type="ECO:0000313" key="3">
    <source>
        <dbReference type="Proteomes" id="UP000800094"/>
    </source>
</evidence>